<feature type="domain" description="Plastid division protein CDP1-like 1st alpha solenoid" evidence="4">
    <location>
        <begin position="172"/>
        <end position="318"/>
    </location>
</feature>
<dbReference type="PANTHER" id="PTHR33925">
    <property type="entry name" value="PLASTID DIVISION PROTEIN CDP1, CHLOROPLASTIC-RELATED"/>
    <property type="match status" value="1"/>
</dbReference>
<evidence type="ECO:0000259" key="4">
    <source>
        <dbReference type="Pfam" id="PF25515"/>
    </source>
</evidence>
<evidence type="ECO:0000313" key="6">
    <source>
        <dbReference type="Proteomes" id="UP001206925"/>
    </source>
</evidence>
<dbReference type="EMBL" id="JAMZMK010006778">
    <property type="protein sequence ID" value="KAI7747331.1"/>
    <property type="molecule type" value="Genomic_DNA"/>
</dbReference>
<proteinExistence type="predicted"/>
<dbReference type="AlphaFoldDB" id="A0AAD5CS60"/>
<dbReference type="Pfam" id="PF25515">
    <property type="entry name" value="Arm_PDR"/>
    <property type="match status" value="1"/>
</dbReference>
<evidence type="ECO:0000313" key="5">
    <source>
        <dbReference type="EMBL" id="KAI7747331.1"/>
    </source>
</evidence>
<dbReference type="InterPro" id="IPR057137">
    <property type="entry name" value="CDP1-like_a_solenoid_2"/>
</dbReference>
<dbReference type="InterPro" id="IPR044685">
    <property type="entry name" value="CPD1-like"/>
</dbReference>
<evidence type="ECO:0000256" key="2">
    <source>
        <dbReference type="SAM" id="SignalP"/>
    </source>
</evidence>
<comment type="caution">
    <text evidence="5">The sequence shown here is derived from an EMBL/GenBank/DDBJ whole genome shotgun (WGS) entry which is preliminary data.</text>
</comment>
<evidence type="ECO:0008006" key="7">
    <source>
        <dbReference type="Google" id="ProtNLM"/>
    </source>
</evidence>
<keyword evidence="6" id="KW-1185">Reference proteome</keyword>
<dbReference type="Proteomes" id="UP001206925">
    <property type="component" value="Unassembled WGS sequence"/>
</dbReference>
<feature type="compositionally biased region" description="Low complexity" evidence="1">
    <location>
        <begin position="37"/>
        <end position="46"/>
    </location>
</feature>
<feature type="chain" id="PRO_5042173047" description="Protein ACCUMULATION AND REPLICATION OF CHLOROPLASTS 6, chloroplastic" evidence="2">
    <location>
        <begin position="20"/>
        <end position="515"/>
    </location>
</feature>
<dbReference type="Pfam" id="PF23468">
    <property type="entry name" value="ARC6"/>
    <property type="match status" value="1"/>
</dbReference>
<evidence type="ECO:0000259" key="3">
    <source>
        <dbReference type="Pfam" id="PF23468"/>
    </source>
</evidence>
<feature type="region of interest" description="Disordered" evidence="1">
    <location>
        <begin position="496"/>
        <end position="515"/>
    </location>
</feature>
<accession>A0AAD5CS60</accession>
<dbReference type="InterPro" id="IPR058032">
    <property type="entry name" value="CDP1-like_a_solenoid_1"/>
</dbReference>
<feature type="region of interest" description="Disordered" evidence="1">
    <location>
        <begin position="68"/>
        <end position="94"/>
    </location>
</feature>
<keyword evidence="2" id="KW-0732">Signal</keyword>
<evidence type="ECO:0000256" key="1">
    <source>
        <dbReference type="SAM" id="MobiDB-lite"/>
    </source>
</evidence>
<organism evidence="5 6">
    <name type="scientific">Ambrosia artemisiifolia</name>
    <name type="common">Common ragweed</name>
    <dbReference type="NCBI Taxonomy" id="4212"/>
    <lineage>
        <taxon>Eukaryota</taxon>
        <taxon>Viridiplantae</taxon>
        <taxon>Streptophyta</taxon>
        <taxon>Embryophyta</taxon>
        <taxon>Tracheophyta</taxon>
        <taxon>Spermatophyta</taxon>
        <taxon>Magnoliopsida</taxon>
        <taxon>eudicotyledons</taxon>
        <taxon>Gunneridae</taxon>
        <taxon>Pentapetalae</taxon>
        <taxon>asterids</taxon>
        <taxon>campanulids</taxon>
        <taxon>Asterales</taxon>
        <taxon>Asteraceae</taxon>
        <taxon>Asteroideae</taxon>
        <taxon>Heliantheae alliance</taxon>
        <taxon>Heliantheae</taxon>
        <taxon>Ambrosia</taxon>
    </lineage>
</organism>
<sequence>MQSLGHLRLGICLPSLTTASPPSNPNHHHHHIPTAVTGGPTNSNSLSTTTFSASKWAHRLFSDFQFLPTTTNADSPETSNTTPPPPYTPPTTDRHVSIPIDFYKVLGAKQHIIGDGIVKCYEDRVTKPPQYGYSDDVLVSRKQILMAACETLSNPSLRKEYDDDEVDNIVVDVPWDNVPGALCVLQEGGEDELVLQIGESLLKERLPKSFKQDVLLAMALSYIEISRDAMATSPPDYIKGCELLERALKLLQEEGASSLAPDLQAQIDETLEEINPRYVLELLALPLDDEYRARRTEGLQGVRNILWAVGGGGAAAVAGGFTREDFMNEAFLRMTAVEQIELFSATPKNIPAESFEVYGVALALVAQAIMGKKPHHIEDANNLFKELQQIKVTSLSDPSLTYDVKEIRQIKDAAVKIMCAGVVVGLMTLAGLRFLPFKKGSTATHKEAGSAMTSDAVTVAEAVVEEAEEIPRMDARYAEGLVRKWQSVKSQALGPDHHLSKLPESVGGTNSHIPL</sequence>
<reference evidence="5" key="1">
    <citation type="submission" date="2022-06" db="EMBL/GenBank/DDBJ databases">
        <title>Uncovering the hologenomic basis of an extraordinary plant invasion.</title>
        <authorList>
            <person name="Bieker V.C."/>
            <person name="Martin M.D."/>
            <person name="Gilbert T."/>
            <person name="Hodgins K."/>
            <person name="Battlay P."/>
            <person name="Petersen B."/>
            <person name="Wilson J."/>
        </authorList>
    </citation>
    <scope>NUCLEOTIDE SEQUENCE</scope>
    <source>
        <strain evidence="5">AA19_3_7</strain>
        <tissue evidence="5">Leaf</tissue>
    </source>
</reference>
<feature type="domain" description="Plastid division protein CDP1-like 2nd alpha solenoid" evidence="3">
    <location>
        <begin position="333"/>
        <end position="419"/>
    </location>
</feature>
<dbReference type="PANTHER" id="PTHR33925:SF1">
    <property type="entry name" value="PROTEIN ACCUMULATION AND REPLICATION OF CHLOROPLASTS 6, CHLOROPLASTIC"/>
    <property type="match status" value="1"/>
</dbReference>
<feature type="region of interest" description="Disordered" evidence="1">
    <location>
        <begin position="20"/>
        <end position="46"/>
    </location>
</feature>
<name>A0AAD5CS60_AMBAR</name>
<gene>
    <name evidence="5" type="ORF">M8C21_016614</name>
</gene>
<dbReference type="GO" id="GO:0009706">
    <property type="term" value="C:chloroplast inner membrane"/>
    <property type="evidence" value="ECO:0007669"/>
    <property type="project" value="TreeGrafter"/>
</dbReference>
<protein>
    <recommendedName>
        <fullName evidence="7">Protein ACCUMULATION AND REPLICATION OF CHLOROPLASTS 6, chloroplastic</fullName>
    </recommendedName>
</protein>
<feature type="signal peptide" evidence="2">
    <location>
        <begin position="1"/>
        <end position="19"/>
    </location>
</feature>
<dbReference type="GO" id="GO:0010020">
    <property type="term" value="P:chloroplast fission"/>
    <property type="evidence" value="ECO:0007669"/>
    <property type="project" value="TreeGrafter"/>
</dbReference>